<dbReference type="eggNOG" id="COG0175">
    <property type="taxonomic scope" value="Bacteria"/>
</dbReference>
<accession>W6AAF6</accession>
<dbReference type="STRING" id="1276257.SSABA_v1c04160"/>
<dbReference type="PANTHER" id="PTHR43196">
    <property type="entry name" value="SULFATE ADENYLYLTRANSFERASE SUBUNIT 2"/>
    <property type="match status" value="1"/>
</dbReference>
<evidence type="ECO:0000313" key="2">
    <source>
        <dbReference type="EMBL" id="AHI53825.1"/>
    </source>
</evidence>
<dbReference type="InterPro" id="IPR014729">
    <property type="entry name" value="Rossmann-like_a/b/a_fold"/>
</dbReference>
<dbReference type="HOGENOM" id="CLU_027799_2_0_14"/>
<dbReference type="OrthoDB" id="9774475at2"/>
<dbReference type="InterPro" id="IPR050128">
    <property type="entry name" value="Sulfate_adenylyltrnsfr_sub2"/>
</dbReference>
<organism evidence="2 3">
    <name type="scientific">Spiroplasma sabaudiense Ar-1343</name>
    <dbReference type="NCBI Taxonomy" id="1276257"/>
    <lineage>
        <taxon>Bacteria</taxon>
        <taxon>Bacillati</taxon>
        <taxon>Mycoplasmatota</taxon>
        <taxon>Mollicutes</taxon>
        <taxon>Entomoplasmatales</taxon>
        <taxon>Spiroplasmataceae</taxon>
        <taxon>Spiroplasma</taxon>
    </lineage>
</organism>
<dbReference type="RefSeq" id="WP_025250964.1">
    <property type="nucleotide sequence ID" value="NZ_CP006934.1"/>
</dbReference>
<dbReference type="SUPFAM" id="SSF52402">
    <property type="entry name" value="Adenine nucleotide alpha hydrolases-like"/>
    <property type="match status" value="1"/>
</dbReference>
<feature type="domain" description="Phosphoadenosine phosphosulphate reductase" evidence="1">
    <location>
        <begin position="29"/>
        <end position="210"/>
    </location>
</feature>
<evidence type="ECO:0000313" key="3">
    <source>
        <dbReference type="Proteomes" id="UP000019265"/>
    </source>
</evidence>
<dbReference type="Pfam" id="PF01507">
    <property type="entry name" value="PAPS_reduct"/>
    <property type="match status" value="1"/>
</dbReference>
<dbReference type="Gene3D" id="3.40.50.620">
    <property type="entry name" value="HUPs"/>
    <property type="match status" value="1"/>
</dbReference>
<dbReference type="PATRIC" id="fig|1276257.3.peg.427"/>
<dbReference type="KEGG" id="ssab:SSABA_v1c04160"/>
<keyword evidence="3" id="KW-1185">Reference proteome</keyword>
<dbReference type="EMBL" id="CP006934">
    <property type="protein sequence ID" value="AHI53825.1"/>
    <property type="molecule type" value="Genomic_DNA"/>
</dbReference>
<sequence length="469" mass="55106">MKQSTKEKSEKAIQEIKRIYKRDDSPFLIGYSGGKDSTLTLELVLNALNQIYISDSNLINKVTYVISSDTLIENPFVVNRIKEFEIFSNSPEAKKLKIEFISVKPEVDETFWTLLIGRGYPLPLNRFRWCTRHLKINPIENNTYKIQEKHPTVINVLGIRRNESAVRRSRIEKSQIDNEYYLFQNFEEERNIIFAPIIDFEIHDLWNYLRFIEKSFWGSNLNILYQMYQDSSKECLNSFDMKQVDNKGDSCGNSRWGCWVCPLSNKIWIDNMHSNGIQNLEPVVKFRKLLLSERDKQINRYAGKHVRRSNGTYSLGIRGWQKLKFDEENNAHFIPKKGIHRERVDVVINDVLQKKYKILESTELNKNLAKKIYNDEKGLTSAHFVKKVENEYFVLAPGPYTIKYRANILRRLIELRETYKDLEINSGIEYAKISIISDSEISRIKELLLLNAKAISEEKLNKLKIWLEG</sequence>
<evidence type="ECO:0000259" key="1">
    <source>
        <dbReference type="Pfam" id="PF01507"/>
    </source>
</evidence>
<dbReference type="InterPro" id="IPR002500">
    <property type="entry name" value="PAPS_reduct_dom"/>
</dbReference>
<dbReference type="GO" id="GO:0003824">
    <property type="term" value="F:catalytic activity"/>
    <property type="evidence" value="ECO:0007669"/>
    <property type="project" value="InterPro"/>
</dbReference>
<name>W6AAF6_9MOLU</name>
<dbReference type="Proteomes" id="UP000019265">
    <property type="component" value="Chromosome"/>
</dbReference>
<reference evidence="2 3" key="1">
    <citation type="journal article" date="2014" name="Genome Biol. Evol.">
        <title>Molecular evolution of the substrate utilization strategies and putative virulence factors in mosquito-associated Spiroplasma species.</title>
        <authorList>
            <person name="Chang T.H."/>
            <person name="Lo W.S."/>
            <person name="Ku C."/>
            <person name="Chen L.L."/>
            <person name="Kuo C.H."/>
        </authorList>
    </citation>
    <scope>NUCLEOTIDE SEQUENCE [LARGE SCALE GENOMIC DNA]</scope>
    <source>
        <strain evidence="2">Ar-1343</strain>
    </source>
</reference>
<protein>
    <recommendedName>
        <fullName evidence="1">Phosphoadenosine phosphosulphate reductase domain-containing protein</fullName>
    </recommendedName>
</protein>
<proteinExistence type="predicted"/>
<dbReference type="PANTHER" id="PTHR43196:SF2">
    <property type="entry name" value="PHOSPHOADENOSINE PHOSPHOSULFATE REDUCTASE"/>
    <property type="match status" value="1"/>
</dbReference>
<gene>
    <name evidence="2" type="ORF">SSABA_v1c04160</name>
</gene>
<dbReference type="AlphaFoldDB" id="W6AAF6"/>